<dbReference type="Gramene" id="TuG1812G0500003186.01.T01">
    <property type="protein sequence ID" value="TuG1812G0500003186.01.T01.cds248937"/>
    <property type="gene ID" value="TuG1812G0500003186.01"/>
</dbReference>
<reference evidence="3" key="1">
    <citation type="journal article" date="2013" name="Nature">
        <title>Draft genome of the wheat A-genome progenitor Triticum urartu.</title>
        <authorList>
            <person name="Ling H.Q."/>
            <person name="Zhao S."/>
            <person name="Liu D."/>
            <person name="Wang J."/>
            <person name="Sun H."/>
            <person name="Zhang C."/>
            <person name="Fan H."/>
            <person name="Li D."/>
            <person name="Dong L."/>
            <person name="Tao Y."/>
            <person name="Gao C."/>
            <person name="Wu H."/>
            <person name="Li Y."/>
            <person name="Cui Y."/>
            <person name="Guo X."/>
            <person name="Zheng S."/>
            <person name="Wang B."/>
            <person name="Yu K."/>
            <person name="Liang Q."/>
            <person name="Yang W."/>
            <person name="Lou X."/>
            <person name="Chen J."/>
            <person name="Feng M."/>
            <person name="Jian J."/>
            <person name="Zhang X."/>
            <person name="Luo G."/>
            <person name="Jiang Y."/>
            <person name="Liu J."/>
            <person name="Wang Z."/>
            <person name="Sha Y."/>
            <person name="Zhang B."/>
            <person name="Wu H."/>
            <person name="Tang D."/>
            <person name="Shen Q."/>
            <person name="Xue P."/>
            <person name="Zou S."/>
            <person name="Wang X."/>
            <person name="Liu X."/>
            <person name="Wang F."/>
            <person name="Yang Y."/>
            <person name="An X."/>
            <person name="Dong Z."/>
            <person name="Zhang K."/>
            <person name="Zhang X."/>
            <person name="Luo M.C."/>
            <person name="Dvorak J."/>
            <person name="Tong Y."/>
            <person name="Wang J."/>
            <person name="Yang H."/>
            <person name="Li Z."/>
            <person name="Wang D."/>
            <person name="Zhang A."/>
            <person name="Wang J."/>
        </authorList>
    </citation>
    <scope>NUCLEOTIDE SEQUENCE</scope>
    <source>
        <strain evidence="3">cv. G1812</strain>
    </source>
</reference>
<accession>A0A8R7QHL9</accession>
<reference evidence="2" key="3">
    <citation type="submission" date="2022-06" db="UniProtKB">
        <authorList>
            <consortium name="EnsemblPlants"/>
        </authorList>
    </citation>
    <scope>IDENTIFICATION</scope>
</reference>
<dbReference type="Proteomes" id="UP000015106">
    <property type="component" value="Chromosome 5"/>
</dbReference>
<dbReference type="EnsemblPlants" id="TuG1812G0500003186.01.T01">
    <property type="protein sequence ID" value="TuG1812G0500003186.01.T01.cds248937"/>
    <property type="gene ID" value="TuG1812G0500003186.01"/>
</dbReference>
<sequence length="75" mass="8944">MWTNENNKLQYKFFGDVITYDTMYQTNMYDTSFGLFVGVNNHFQSVILASVLMRYEQVESFQWVFSGLLKCEFPM</sequence>
<evidence type="ECO:0000313" key="3">
    <source>
        <dbReference type="Proteomes" id="UP000015106"/>
    </source>
</evidence>
<name>A0A8R7QHL9_TRIUA</name>
<reference evidence="2" key="2">
    <citation type="submission" date="2018-03" db="EMBL/GenBank/DDBJ databases">
        <title>The Triticum urartu genome reveals the dynamic nature of wheat genome evolution.</title>
        <authorList>
            <person name="Ling H."/>
            <person name="Ma B."/>
            <person name="Shi X."/>
            <person name="Liu H."/>
            <person name="Dong L."/>
            <person name="Sun H."/>
            <person name="Cao Y."/>
            <person name="Gao Q."/>
            <person name="Zheng S."/>
            <person name="Li Y."/>
            <person name="Yu Y."/>
            <person name="Du H."/>
            <person name="Qi M."/>
            <person name="Li Y."/>
            <person name="Yu H."/>
            <person name="Cui Y."/>
            <person name="Wang N."/>
            <person name="Chen C."/>
            <person name="Wu H."/>
            <person name="Zhao Y."/>
            <person name="Zhang J."/>
            <person name="Li Y."/>
            <person name="Zhou W."/>
            <person name="Zhang B."/>
            <person name="Hu W."/>
            <person name="Eijk M."/>
            <person name="Tang J."/>
            <person name="Witsenboer H."/>
            <person name="Zhao S."/>
            <person name="Li Z."/>
            <person name="Zhang A."/>
            <person name="Wang D."/>
            <person name="Liang C."/>
        </authorList>
    </citation>
    <scope>NUCLEOTIDE SEQUENCE [LARGE SCALE GENOMIC DNA]</scope>
    <source>
        <strain evidence="2">cv. G1812</strain>
    </source>
</reference>
<organism evidence="2 3">
    <name type="scientific">Triticum urartu</name>
    <name type="common">Red wild einkorn</name>
    <name type="synonym">Crithodium urartu</name>
    <dbReference type="NCBI Taxonomy" id="4572"/>
    <lineage>
        <taxon>Eukaryota</taxon>
        <taxon>Viridiplantae</taxon>
        <taxon>Streptophyta</taxon>
        <taxon>Embryophyta</taxon>
        <taxon>Tracheophyta</taxon>
        <taxon>Spermatophyta</taxon>
        <taxon>Magnoliopsida</taxon>
        <taxon>Liliopsida</taxon>
        <taxon>Poales</taxon>
        <taxon>Poaceae</taxon>
        <taxon>BOP clade</taxon>
        <taxon>Pooideae</taxon>
        <taxon>Triticodae</taxon>
        <taxon>Triticeae</taxon>
        <taxon>Triticinae</taxon>
        <taxon>Triticum</taxon>
    </lineage>
</organism>
<evidence type="ECO:0000259" key="1">
    <source>
        <dbReference type="Pfam" id="PF10551"/>
    </source>
</evidence>
<dbReference type="Pfam" id="PF10551">
    <property type="entry name" value="MULE"/>
    <property type="match status" value="1"/>
</dbReference>
<dbReference type="AlphaFoldDB" id="A0A8R7QHL9"/>
<dbReference type="PANTHER" id="PTHR47718">
    <property type="entry name" value="OS01G0519700 PROTEIN"/>
    <property type="match status" value="1"/>
</dbReference>
<feature type="domain" description="MULE transposase" evidence="1">
    <location>
        <begin position="17"/>
        <end position="71"/>
    </location>
</feature>
<keyword evidence="3" id="KW-1185">Reference proteome</keyword>
<proteinExistence type="predicted"/>
<evidence type="ECO:0000313" key="2">
    <source>
        <dbReference type="EnsemblPlants" id="TuG1812G0500003186.01.T01.cds248937"/>
    </source>
</evidence>
<protein>
    <recommendedName>
        <fullName evidence="1">MULE transposase domain-containing protein</fullName>
    </recommendedName>
</protein>
<dbReference type="InterPro" id="IPR018289">
    <property type="entry name" value="MULE_transposase_dom"/>
</dbReference>